<dbReference type="GO" id="GO:0046872">
    <property type="term" value="F:metal ion binding"/>
    <property type="evidence" value="ECO:0007669"/>
    <property type="project" value="UniProtKB-KW"/>
</dbReference>
<feature type="binding site" evidence="5">
    <location>
        <position position="135"/>
    </location>
    <ligand>
        <name>Mo-molybdopterin</name>
        <dbReference type="ChEBI" id="CHEBI:71302"/>
    </ligand>
    <ligandPart>
        <name>Mo</name>
        <dbReference type="ChEBI" id="CHEBI:28685"/>
    </ligandPart>
</feature>
<evidence type="ECO:0000256" key="1">
    <source>
        <dbReference type="ARBA" id="ARBA00022505"/>
    </source>
</evidence>
<evidence type="ECO:0000256" key="2">
    <source>
        <dbReference type="ARBA" id="ARBA00022723"/>
    </source>
</evidence>
<keyword evidence="2 5" id="KW-0479">Metal-binding</keyword>
<keyword evidence="4 5" id="KW-0560">Oxidoreductase</keyword>
<organism evidence="7 8">
    <name type="scientific">Methylomonas lenta</name>
    <dbReference type="NCBI Taxonomy" id="980561"/>
    <lineage>
        <taxon>Bacteria</taxon>
        <taxon>Pseudomonadati</taxon>
        <taxon>Pseudomonadota</taxon>
        <taxon>Gammaproteobacteria</taxon>
        <taxon>Methylococcales</taxon>
        <taxon>Methylococcaceae</taxon>
        <taxon>Methylomonas</taxon>
    </lineage>
</organism>
<dbReference type="Pfam" id="PF00174">
    <property type="entry name" value="Oxidored_molyb"/>
    <property type="match status" value="1"/>
</dbReference>
<dbReference type="InterPro" id="IPR036374">
    <property type="entry name" value="OxRdtase_Mopterin-bd_sf"/>
</dbReference>
<evidence type="ECO:0000259" key="6">
    <source>
        <dbReference type="Pfam" id="PF00174"/>
    </source>
</evidence>
<name>A0A177N533_9GAMM</name>
<dbReference type="HAMAP" id="MF_01206">
    <property type="entry name" value="MsrP"/>
    <property type="match status" value="1"/>
</dbReference>
<comment type="similarity">
    <text evidence="5">Belongs to the MsrP family.</text>
</comment>
<keyword evidence="3 5" id="KW-0732">Signal</keyword>
<feature type="binding site" evidence="5">
    <location>
        <position position="224"/>
    </location>
    <ligand>
        <name>Mo-molybdopterin</name>
        <dbReference type="ChEBI" id="CHEBI:71302"/>
    </ligand>
</feature>
<dbReference type="InterPro" id="IPR022867">
    <property type="entry name" value="MsrP"/>
</dbReference>
<dbReference type="Gene3D" id="3.90.420.10">
    <property type="entry name" value="Oxidoreductase, molybdopterin-binding domain"/>
    <property type="match status" value="1"/>
</dbReference>
<comment type="caution">
    <text evidence="7">The sequence shown here is derived from an EMBL/GenBank/DDBJ whole genome shotgun (WGS) entry which is preliminary data.</text>
</comment>
<proteinExistence type="inferred from homology"/>
<accession>A0A177N533</accession>
<feature type="binding site" evidence="5">
    <location>
        <begin position="235"/>
        <end position="237"/>
    </location>
    <ligand>
        <name>Mo-molybdopterin</name>
        <dbReference type="ChEBI" id="CHEBI:71302"/>
    </ligand>
</feature>
<dbReference type="GO" id="GO:0043546">
    <property type="term" value="F:molybdopterin cofactor binding"/>
    <property type="evidence" value="ECO:0007669"/>
    <property type="project" value="UniProtKB-UniRule"/>
</dbReference>
<dbReference type="GO" id="GO:0016672">
    <property type="term" value="F:oxidoreductase activity, acting on a sulfur group of donors, quinone or similar compound as acceptor"/>
    <property type="evidence" value="ECO:0007669"/>
    <property type="project" value="UniProtKB-UniRule"/>
</dbReference>
<feature type="binding site" evidence="5">
    <location>
        <position position="219"/>
    </location>
    <ligand>
        <name>Mo-molybdopterin</name>
        <dbReference type="ChEBI" id="CHEBI:71302"/>
    </ligand>
</feature>
<dbReference type="InterPro" id="IPR000572">
    <property type="entry name" value="OxRdtase_Mopterin-bd_dom"/>
</dbReference>
<reference evidence="7 8" key="1">
    <citation type="submission" date="2016-03" db="EMBL/GenBank/DDBJ databases">
        <authorList>
            <person name="Ploux O."/>
        </authorList>
    </citation>
    <scope>NUCLEOTIDE SEQUENCE [LARGE SCALE GENOMIC DNA]</scope>
    <source>
        <strain evidence="7 8">R-45370</strain>
    </source>
</reference>
<gene>
    <name evidence="5" type="primary">msrP</name>
    <name evidence="7" type="ORF">A1359_01445</name>
</gene>
<dbReference type="GO" id="GO:0030091">
    <property type="term" value="P:protein repair"/>
    <property type="evidence" value="ECO:0007669"/>
    <property type="project" value="UniProtKB-UniRule"/>
</dbReference>
<evidence type="ECO:0000256" key="3">
    <source>
        <dbReference type="ARBA" id="ARBA00022729"/>
    </source>
</evidence>
<dbReference type="Proteomes" id="UP000078476">
    <property type="component" value="Unassembled WGS sequence"/>
</dbReference>
<dbReference type="AlphaFoldDB" id="A0A177N533"/>
<comment type="caution">
    <text evidence="5">Lacks conserved residue(s) required for the propagation of feature annotation.</text>
</comment>
<evidence type="ECO:0000313" key="7">
    <source>
        <dbReference type="EMBL" id="OAI12955.1"/>
    </source>
</evidence>
<comment type="subunit">
    <text evidence="5">Heterodimer of a catalytic subunit (MsrP) and a heme-binding subunit (MsrQ).</text>
</comment>
<dbReference type="EMBL" id="LUUI01000125">
    <property type="protein sequence ID" value="OAI12955.1"/>
    <property type="molecule type" value="Genomic_DNA"/>
</dbReference>
<comment type="cofactor">
    <cofactor evidence="5">
        <name>Mo-molybdopterin</name>
        <dbReference type="ChEBI" id="CHEBI:71302"/>
    </cofactor>
    <text evidence="5">Binds 1 Mo-molybdopterin (Mo-MPT) cofactor per subunit.</text>
</comment>
<evidence type="ECO:0000256" key="5">
    <source>
        <dbReference type="HAMAP-Rule" id="MF_01206"/>
    </source>
</evidence>
<evidence type="ECO:0000256" key="4">
    <source>
        <dbReference type="ARBA" id="ARBA00023002"/>
    </source>
</evidence>
<feature type="binding site" evidence="5">
    <location>
        <position position="170"/>
    </location>
    <ligand>
        <name>Mo-molybdopterin</name>
        <dbReference type="ChEBI" id="CHEBI:71302"/>
    </ligand>
</feature>
<dbReference type="NCBIfam" id="NF003767">
    <property type="entry name" value="PRK05363.1"/>
    <property type="match status" value="1"/>
</dbReference>
<keyword evidence="1 5" id="KW-0500">Molybdenum</keyword>
<dbReference type="PANTHER" id="PTHR43032:SF3">
    <property type="entry name" value="PROTEIN-METHIONINE-SULFOXIDE REDUCTASE CATALYTIC SUBUNIT MSRP"/>
    <property type="match status" value="1"/>
</dbReference>
<protein>
    <recommendedName>
        <fullName evidence="5">Protein-methionine-sulfoxide reductase catalytic subunit MsrP</fullName>
        <ecNumber evidence="5">1.8.5.-</ecNumber>
    </recommendedName>
</protein>
<keyword evidence="8" id="KW-1185">Reference proteome</keyword>
<dbReference type="EC" id="1.8.5.-" evidence="5"/>
<dbReference type="RefSeq" id="WP_066984822.1">
    <property type="nucleotide sequence ID" value="NZ_LUUI01000125.1"/>
</dbReference>
<comment type="catalytic activity">
    <reaction evidence="5">
        <text>L-methionyl-[protein] + a quinone + H2O = L-methionyl-(R)-S-oxide-[protein] + a quinol</text>
        <dbReference type="Rhea" id="RHEA:51296"/>
        <dbReference type="Rhea" id="RHEA-COMP:12313"/>
        <dbReference type="Rhea" id="RHEA-COMP:12314"/>
        <dbReference type="ChEBI" id="CHEBI:15377"/>
        <dbReference type="ChEBI" id="CHEBI:16044"/>
        <dbReference type="ChEBI" id="CHEBI:24646"/>
        <dbReference type="ChEBI" id="CHEBI:45764"/>
        <dbReference type="ChEBI" id="CHEBI:132124"/>
    </reaction>
</comment>
<comment type="function">
    <text evidence="5">Part of the MsrPQ system that repairs oxidized periplasmic proteins containing methionine sulfoxide residues (Met-O), using respiratory chain electrons. Thus protects these proteins from oxidative-stress damage caused by reactive species of oxygen and chlorine generated by the host defense mechanisms. MsrPQ is essential for the maintenance of envelope integrity under bleach stress, rescuing a wide series of structurally unrelated periplasmic proteins from methionine oxidation. The catalytic subunit MsrP is non-stereospecific, being able to reduce both (R-) and (S-) diastereoisomers of methionine sulfoxide.</text>
</comment>
<feature type="domain" description="Oxidoreductase molybdopterin-binding" evidence="6">
    <location>
        <begin position="96"/>
        <end position="250"/>
    </location>
</feature>
<comment type="catalytic activity">
    <reaction evidence="5">
        <text>L-methionyl-[protein] + a quinone + H2O = L-methionyl-(S)-S-oxide-[protein] + a quinol</text>
        <dbReference type="Rhea" id="RHEA:51292"/>
        <dbReference type="Rhea" id="RHEA-COMP:12313"/>
        <dbReference type="Rhea" id="RHEA-COMP:12315"/>
        <dbReference type="ChEBI" id="CHEBI:15377"/>
        <dbReference type="ChEBI" id="CHEBI:16044"/>
        <dbReference type="ChEBI" id="CHEBI:24646"/>
        <dbReference type="ChEBI" id="CHEBI:44120"/>
        <dbReference type="ChEBI" id="CHEBI:132124"/>
    </reaction>
</comment>
<dbReference type="SUPFAM" id="SSF56524">
    <property type="entry name" value="Oxidoreductase molybdopterin-binding domain"/>
    <property type="match status" value="1"/>
</dbReference>
<feature type="binding site" evidence="5">
    <location>
        <begin position="80"/>
        <end position="81"/>
    </location>
    <ligand>
        <name>Mo-molybdopterin</name>
        <dbReference type="ChEBI" id="CHEBI:71302"/>
    </ligand>
</feature>
<dbReference type="OrthoDB" id="9795587at2"/>
<sequence length="318" mass="36455">MIIKTQKSIPASEITDPSVFQQRRTIIKAMAATMLLPSVNTMASVTKAKPHWTNLTNSELSGQFGPETPAEISSNYTNYYEFSFNKEDSTELAQNLQTDNWSVEMTGEIEKPGIYHLEDILSQQTLQEYIYRFRCVEAWSMVIPWVGFPLSAVIKTVKPLSTARFVKFTTVYQPEVMPKQRINAMLDWPYVEALRMDEAMHPLTILAVGMYGDVLPKQNGAPLRLVVPWKYGFKSIKAITKIEFLKRGPLTTWNQFAPDEYGFYANVNPSVPHPRWSQFSERQLGSGFFTPRRETELFNGYGEQVASLYGDMDLRHFF</sequence>
<dbReference type="PANTHER" id="PTHR43032">
    <property type="entry name" value="PROTEIN-METHIONINE-SULFOXIDE REDUCTASE"/>
    <property type="match status" value="1"/>
</dbReference>
<evidence type="ECO:0000313" key="8">
    <source>
        <dbReference type="Proteomes" id="UP000078476"/>
    </source>
</evidence>
<dbReference type="STRING" id="980561.A1359_01445"/>